<sequence length="173" mass="20591">MSDYAPLTDLELAPPEPDALLVLKNQDKPLHDLVKMDQRKDVEIQIQVKHWKAQNTQTRPPTKSNDARLWTYHYKESQCERTRNKCLRIIVDSSWYVRNVILHRDQEIPTTRNHFRKMAQYFYGRLFGGTIPLFQRLWNYVIDPGRCHRRPKALLGEARTIKQWFGRLSHSPP</sequence>
<reference evidence="1" key="1">
    <citation type="submission" date="2020-11" db="EMBL/GenBank/DDBJ databases">
        <authorList>
            <person name="Tran Van P."/>
        </authorList>
    </citation>
    <scope>NUCLEOTIDE SEQUENCE</scope>
</reference>
<gene>
    <name evidence="1" type="ORF">TDIB3V08_LOCUS9665</name>
</gene>
<name>A0A7R8VSU1_TIMDO</name>
<evidence type="ECO:0000313" key="1">
    <source>
        <dbReference type="EMBL" id="CAD7203496.1"/>
    </source>
</evidence>
<dbReference type="AlphaFoldDB" id="A0A7R8VSU1"/>
<protein>
    <submittedName>
        <fullName evidence="1">Uncharacterized protein</fullName>
    </submittedName>
</protein>
<proteinExistence type="predicted"/>
<accession>A0A7R8VSU1</accession>
<dbReference type="EMBL" id="OA570692">
    <property type="protein sequence ID" value="CAD7203496.1"/>
    <property type="molecule type" value="Genomic_DNA"/>
</dbReference>
<organism evidence="1">
    <name type="scientific">Timema douglasi</name>
    <name type="common">Walking stick</name>
    <dbReference type="NCBI Taxonomy" id="61478"/>
    <lineage>
        <taxon>Eukaryota</taxon>
        <taxon>Metazoa</taxon>
        <taxon>Ecdysozoa</taxon>
        <taxon>Arthropoda</taxon>
        <taxon>Hexapoda</taxon>
        <taxon>Insecta</taxon>
        <taxon>Pterygota</taxon>
        <taxon>Neoptera</taxon>
        <taxon>Polyneoptera</taxon>
        <taxon>Phasmatodea</taxon>
        <taxon>Timematodea</taxon>
        <taxon>Timematoidea</taxon>
        <taxon>Timematidae</taxon>
        <taxon>Timema</taxon>
    </lineage>
</organism>